<dbReference type="EMBL" id="ML976617">
    <property type="protein sequence ID" value="KAF1843939.1"/>
    <property type="molecule type" value="Genomic_DNA"/>
</dbReference>
<protein>
    <submittedName>
        <fullName evidence="3">Alpha/beta-hydrolase</fullName>
    </submittedName>
</protein>
<dbReference type="RefSeq" id="XP_040786502.1">
    <property type="nucleotide sequence ID" value="XM_040936141.1"/>
</dbReference>
<dbReference type="Pfam" id="PF12697">
    <property type="entry name" value="Abhydrolase_6"/>
    <property type="match status" value="1"/>
</dbReference>
<dbReference type="OrthoDB" id="408373at2759"/>
<evidence type="ECO:0000256" key="1">
    <source>
        <dbReference type="SAM" id="SignalP"/>
    </source>
</evidence>
<name>A0A9P4GEV1_9PLEO</name>
<dbReference type="GeneID" id="63853392"/>
<reference evidence="3" key="1">
    <citation type="submission" date="2020-01" db="EMBL/GenBank/DDBJ databases">
        <authorList>
            <consortium name="DOE Joint Genome Institute"/>
            <person name="Haridas S."/>
            <person name="Albert R."/>
            <person name="Binder M."/>
            <person name="Bloem J."/>
            <person name="Labutti K."/>
            <person name="Salamov A."/>
            <person name="Andreopoulos B."/>
            <person name="Baker S.E."/>
            <person name="Barry K."/>
            <person name="Bills G."/>
            <person name="Bluhm B.H."/>
            <person name="Cannon C."/>
            <person name="Castanera R."/>
            <person name="Culley D.E."/>
            <person name="Daum C."/>
            <person name="Ezra D."/>
            <person name="Gonzalez J.B."/>
            <person name="Henrissat B."/>
            <person name="Kuo A."/>
            <person name="Liang C."/>
            <person name="Lipzen A."/>
            <person name="Lutzoni F."/>
            <person name="Magnuson J."/>
            <person name="Mondo S."/>
            <person name="Nolan M."/>
            <person name="Ohm R."/>
            <person name="Pangilinan J."/>
            <person name="Park H.-J."/>
            <person name="Ramirez L."/>
            <person name="Alfaro M."/>
            <person name="Sun H."/>
            <person name="Tritt A."/>
            <person name="Yoshinaga Y."/>
            <person name="Zwiers L.-H."/>
            <person name="Turgeon B.G."/>
            <person name="Goodwin S.B."/>
            <person name="Spatafora J.W."/>
            <person name="Crous P.W."/>
            <person name="Grigoriev I.V."/>
        </authorList>
    </citation>
    <scope>NUCLEOTIDE SEQUENCE</scope>
    <source>
        <strain evidence="3">CBS 394.84</strain>
    </source>
</reference>
<dbReference type="AlphaFoldDB" id="A0A9P4GEV1"/>
<dbReference type="Gene3D" id="3.40.50.1820">
    <property type="entry name" value="alpha/beta hydrolase"/>
    <property type="match status" value="1"/>
</dbReference>
<dbReference type="SUPFAM" id="SSF53474">
    <property type="entry name" value="alpha/beta-Hydrolases"/>
    <property type="match status" value="1"/>
</dbReference>
<dbReference type="Proteomes" id="UP000800039">
    <property type="component" value="Unassembled WGS sequence"/>
</dbReference>
<dbReference type="InterPro" id="IPR000073">
    <property type="entry name" value="AB_hydrolase_1"/>
</dbReference>
<dbReference type="InterPro" id="IPR052897">
    <property type="entry name" value="Sec-Metab_Biosynth_Hydrolase"/>
</dbReference>
<gene>
    <name evidence="3" type="ORF">K460DRAFT_397127</name>
</gene>
<proteinExistence type="predicted"/>
<comment type="caution">
    <text evidence="3">The sequence shown here is derived from an EMBL/GenBank/DDBJ whole genome shotgun (WGS) entry which is preliminary data.</text>
</comment>
<organism evidence="3 4">
    <name type="scientific">Cucurbitaria berberidis CBS 394.84</name>
    <dbReference type="NCBI Taxonomy" id="1168544"/>
    <lineage>
        <taxon>Eukaryota</taxon>
        <taxon>Fungi</taxon>
        <taxon>Dikarya</taxon>
        <taxon>Ascomycota</taxon>
        <taxon>Pezizomycotina</taxon>
        <taxon>Dothideomycetes</taxon>
        <taxon>Pleosporomycetidae</taxon>
        <taxon>Pleosporales</taxon>
        <taxon>Pleosporineae</taxon>
        <taxon>Cucurbitariaceae</taxon>
        <taxon>Cucurbitaria</taxon>
    </lineage>
</organism>
<dbReference type="PANTHER" id="PTHR37017:SF11">
    <property type="entry name" value="ESTERASE_LIPASE_THIOESTERASE DOMAIN-CONTAINING PROTEIN"/>
    <property type="match status" value="1"/>
</dbReference>
<feature type="domain" description="AB hydrolase-1" evidence="2">
    <location>
        <begin position="33"/>
        <end position="276"/>
    </location>
</feature>
<feature type="signal peptide" evidence="1">
    <location>
        <begin position="1"/>
        <end position="24"/>
    </location>
</feature>
<dbReference type="InterPro" id="IPR029058">
    <property type="entry name" value="AB_hydrolase_fold"/>
</dbReference>
<dbReference type="PANTHER" id="PTHR37017">
    <property type="entry name" value="AB HYDROLASE-1 DOMAIN-CONTAINING PROTEIN-RELATED"/>
    <property type="match status" value="1"/>
</dbReference>
<keyword evidence="1" id="KW-0732">Signal</keyword>
<feature type="chain" id="PRO_5040415764" evidence="1">
    <location>
        <begin position="25"/>
        <end position="286"/>
    </location>
</feature>
<evidence type="ECO:0000313" key="3">
    <source>
        <dbReference type="EMBL" id="KAF1843939.1"/>
    </source>
</evidence>
<evidence type="ECO:0000259" key="2">
    <source>
        <dbReference type="Pfam" id="PF12697"/>
    </source>
</evidence>
<sequence>MTPVLGLVLLLVTTSLSLCVGAKASPSTDKPAVILVPGAFHRASVYDQVKTSLKKSGYRHVDAIDLPSVGPLASYVDRTPDIALVRTTLVARLLQGKDVVLVGNSYGATVIGEAVRGLQSMCVTTANTPRGKILGLIMLSGFIPYIRDVSHPLSRTDIRTFAPPWFRFEGTSRVYWDAEPLSSPPSLTFYNLLAPAQAAYWSSKLAPSSFTALNATATYIPYMGDFRCLYVIGERDNCVPPALAQSYIDQDGAVFETLVIDGDHLPMLSRPEKTVEIIRRFSGEAL</sequence>
<accession>A0A9P4GEV1</accession>
<keyword evidence="4" id="KW-1185">Reference proteome</keyword>
<evidence type="ECO:0000313" key="4">
    <source>
        <dbReference type="Proteomes" id="UP000800039"/>
    </source>
</evidence>